<dbReference type="EMBL" id="JBHSNM010000006">
    <property type="protein sequence ID" value="MFC5571245.1"/>
    <property type="molecule type" value="Genomic_DNA"/>
</dbReference>
<dbReference type="Pfam" id="PF04333">
    <property type="entry name" value="MlaA"/>
    <property type="match status" value="1"/>
</dbReference>
<evidence type="ECO:0000256" key="4">
    <source>
        <dbReference type="SAM" id="SignalP"/>
    </source>
</evidence>
<feature type="compositionally biased region" description="Low complexity" evidence="3">
    <location>
        <begin position="44"/>
        <end position="65"/>
    </location>
</feature>
<dbReference type="InterPro" id="IPR007428">
    <property type="entry name" value="MlaA"/>
</dbReference>
<keyword evidence="2 4" id="KW-0732">Signal</keyword>
<proteinExistence type="inferred from homology"/>
<dbReference type="RefSeq" id="WP_386755837.1">
    <property type="nucleotide sequence ID" value="NZ_JBHSNM010000006.1"/>
</dbReference>
<feature type="compositionally biased region" description="Low complexity" evidence="3">
    <location>
        <begin position="73"/>
        <end position="82"/>
    </location>
</feature>
<evidence type="ECO:0000313" key="6">
    <source>
        <dbReference type="Proteomes" id="UP001596036"/>
    </source>
</evidence>
<dbReference type="Proteomes" id="UP001596036">
    <property type="component" value="Unassembled WGS sequence"/>
</dbReference>
<dbReference type="PANTHER" id="PTHR30035">
    <property type="entry name" value="LIPOPROTEIN VACJ-RELATED"/>
    <property type="match status" value="1"/>
</dbReference>
<evidence type="ECO:0000256" key="3">
    <source>
        <dbReference type="SAM" id="MobiDB-lite"/>
    </source>
</evidence>
<feature type="signal peptide" evidence="4">
    <location>
        <begin position="1"/>
        <end position="21"/>
    </location>
</feature>
<keyword evidence="6" id="KW-1185">Reference proteome</keyword>
<comment type="similarity">
    <text evidence="1">Belongs to the MlaA family.</text>
</comment>
<dbReference type="PANTHER" id="PTHR30035:SF3">
    <property type="entry name" value="INTERMEMBRANE PHOSPHOLIPID TRANSPORT SYSTEM LIPOPROTEIN MLAA"/>
    <property type="match status" value="1"/>
</dbReference>
<evidence type="ECO:0000256" key="2">
    <source>
        <dbReference type="ARBA" id="ARBA00022729"/>
    </source>
</evidence>
<reference evidence="6" key="1">
    <citation type="journal article" date="2019" name="Int. J. Syst. Evol. Microbiol.">
        <title>The Global Catalogue of Microorganisms (GCM) 10K type strain sequencing project: providing services to taxonomists for standard genome sequencing and annotation.</title>
        <authorList>
            <consortium name="The Broad Institute Genomics Platform"/>
            <consortium name="The Broad Institute Genome Sequencing Center for Infectious Disease"/>
            <person name="Wu L."/>
            <person name="Ma J."/>
        </authorList>
    </citation>
    <scope>NUCLEOTIDE SEQUENCE [LARGE SCALE GENOMIC DNA]</scope>
    <source>
        <strain evidence="6">KACC 11407</strain>
    </source>
</reference>
<gene>
    <name evidence="5" type="ORF">ACFPN1_14365</name>
</gene>
<protein>
    <submittedName>
        <fullName evidence="5">MlaA family lipoprotein</fullName>
    </submittedName>
</protein>
<evidence type="ECO:0000313" key="5">
    <source>
        <dbReference type="EMBL" id="MFC5571245.1"/>
    </source>
</evidence>
<comment type="caution">
    <text evidence="5">The sequence shown here is derived from an EMBL/GenBank/DDBJ whole genome shotgun (WGS) entry which is preliminary data.</text>
</comment>
<sequence>MRSNGLHLALATLLAPASVFAQTAPAPQDADIVVAGPVAEVGAAAQAATPETPADPATSAESVPTQPAPPETTTPTEAATPPVDGTAAATPAEASTVEAPLAEGPAATPETTPAAPLTMEPAPGETAASTAPVDSEQQDAEQAFADIYGTYADPDLPAAAVMPGTFDPWEKYNRRMHRFNNAVDRRIARPLARGYVKVVPRPVRLGVSNFFNNLSQPLTMVNSLLQGKPKQAGQSLGRFLLNSTVGIAGLFDPASRANIPNKSEDFGQTLGVWGWKRSRYFELPFFGPRTVRDVFGMGGDAPLSPLRQVEADKIRIPLQGLQLVDMRAQLLSTDSLREGAEDDYTLVRDAWSQRRDYQIFGDRAKNDGRDLPDYLREEDDDSTVPVDAMPVIVPGGG</sequence>
<name>A0ABW0SR21_9GAMM</name>
<keyword evidence="5" id="KW-0449">Lipoprotein</keyword>
<feature type="compositionally biased region" description="Low complexity" evidence="3">
    <location>
        <begin position="98"/>
        <end position="123"/>
    </location>
</feature>
<feature type="region of interest" description="Disordered" evidence="3">
    <location>
        <begin position="44"/>
        <end position="137"/>
    </location>
</feature>
<accession>A0ABW0SR21</accession>
<evidence type="ECO:0000256" key="1">
    <source>
        <dbReference type="ARBA" id="ARBA00010634"/>
    </source>
</evidence>
<dbReference type="PRINTS" id="PR01805">
    <property type="entry name" value="VACJLIPOPROT"/>
</dbReference>
<organism evidence="5 6">
    <name type="scientific">Lysobacter yangpyeongensis</name>
    <dbReference type="NCBI Taxonomy" id="346182"/>
    <lineage>
        <taxon>Bacteria</taxon>
        <taxon>Pseudomonadati</taxon>
        <taxon>Pseudomonadota</taxon>
        <taxon>Gammaproteobacteria</taxon>
        <taxon>Lysobacterales</taxon>
        <taxon>Lysobacteraceae</taxon>
        <taxon>Lysobacter</taxon>
    </lineage>
</organism>
<feature type="chain" id="PRO_5045535475" evidence="4">
    <location>
        <begin position="22"/>
        <end position="397"/>
    </location>
</feature>